<comment type="caution">
    <text evidence="1">The sequence shown here is derived from an EMBL/GenBank/DDBJ whole genome shotgun (WGS) entry which is preliminary data.</text>
</comment>
<feature type="non-terminal residue" evidence="1">
    <location>
        <position position="1"/>
    </location>
</feature>
<organism evidence="1">
    <name type="scientific">marine sediment metagenome</name>
    <dbReference type="NCBI Taxonomy" id="412755"/>
    <lineage>
        <taxon>unclassified sequences</taxon>
        <taxon>metagenomes</taxon>
        <taxon>ecological metagenomes</taxon>
    </lineage>
</organism>
<evidence type="ECO:0000313" key="1">
    <source>
        <dbReference type="EMBL" id="GAG35199.1"/>
    </source>
</evidence>
<dbReference type="AlphaFoldDB" id="X0WW40"/>
<dbReference type="EMBL" id="BARS01045658">
    <property type="protein sequence ID" value="GAG35199.1"/>
    <property type="molecule type" value="Genomic_DNA"/>
</dbReference>
<proteinExistence type="predicted"/>
<reference evidence="1" key="1">
    <citation type="journal article" date="2014" name="Front. Microbiol.">
        <title>High frequency of phylogenetically diverse reductive dehalogenase-homologous genes in deep subseafloor sedimentary metagenomes.</title>
        <authorList>
            <person name="Kawai M."/>
            <person name="Futagami T."/>
            <person name="Toyoda A."/>
            <person name="Takaki Y."/>
            <person name="Nishi S."/>
            <person name="Hori S."/>
            <person name="Arai W."/>
            <person name="Tsubouchi T."/>
            <person name="Morono Y."/>
            <person name="Uchiyama I."/>
            <person name="Ito T."/>
            <person name="Fujiyama A."/>
            <person name="Inagaki F."/>
            <person name="Takami H."/>
        </authorList>
    </citation>
    <scope>NUCLEOTIDE SEQUENCE</scope>
    <source>
        <strain evidence="1">Expedition CK06-06</strain>
    </source>
</reference>
<accession>X0WW40</accession>
<gene>
    <name evidence="1" type="ORF">S01H1_68833</name>
</gene>
<name>X0WW40_9ZZZZ</name>
<protein>
    <submittedName>
        <fullName evidence="1">Uncharacterized protein</fullName>
    </submittedName>
</protein>
<sequence>NNGVLRRAAGIDERTDPFEHCGTDGNAIAARAKIDVYGVRRINQTTGFLRPGASRGGRLLGMTRLESL</sequence>